<dbReference type="InterPro" id="IPR020084">
    <property type="entry name" value="NUDIX_hydrolase_CS"/>
</dbReference>
<evidence type="ECO:0000256" key="25">
    <source>
        <dbReference type="RuleBase" id="RU003476"/>
    </source>
</evidence>
<dbReference type="Gene3D" id="3.90.79.10">
    <property type="entry name" value="Nucleoside Triphosphate Pyrophosphohydrolase"/>
    <property type="match status" value="1"/>
</dbReference>
<dbReference type="EC" id="3.6.1.56" evidence="14"/>
<dbReference type="GO" id="GO:0008413">
    <property type="term" value="F:8-oxo-7,8-dihydroguanosine triphosphate pyrophosphatase activity"/>
    <property type="evidence" value="ECO:0007669"/>
    <property type="project" value="InterPro"/>
</dbReference>
<dbReference type="AlphaFoldDB" id="A0A2H0PYM7"/>
<accession>A0A2H0PYM7</accession>
<dbReference type="InterPro" id="IPR020476">
    <property type="entry name" value="Nudix_hydrolase"/>
</dbReference>
<dbReference type="EMBL" id="PCXE01000028">
    <property type="protein sequence ID" value="PIR26375.1"/>
    <property type="molecule type" value="Genomic_DNA"/>
</dbReference>
<dbReference type="InterPro" id="IPR000086">
    <property type="entry name" value="NUDIX_hydrolase_dom"/>
</dbReference>
<keyword evidence="9" id="KW-0694">RNA-binding</keyword>
<dbReference type="InterPro" id="IPR015797">
    <property type="entry name" value="NUDIX_hydrolase-like_dom_sf"/>
</dbReference>
<comment type="cofactor">
    <cofactor evidence="1">
        <name>Mg(2+)</name>
        <dbReference type="ChEBI" id="CHEBI:18420"/>
    </cofactor>
</comment>
<evidence type="ECO:0000256" key="1">
    <source>
        <dbReference type="ARBA" id="ARBA00001946"/>
    </source>
</evidence>
<dbReference type="PRINTS" id="PR00502">
    <property type="entry name" value="NUDIXFAMILY"/>
</dbReference>
<evidence type="ECO:0000256" key="4">
    <source>
        <dbReference type="ARBA" id="ARBA00011245"/>
    </source>
</evidence>
<evidence type="ECO:0000256" key="18">
    <source>
        <dbReference type="ARBA" id="ARBA00030682"/>
    </source>
</evidence>
<dbReference type="CDD" id="cd03427">
    <property type="entry name" value="NUDIX_MTH1_Nudt1"/>
    <property type="match status" value="1"/>
</dbReference>
<comment type="catalytic activity">
    <reaction evidence="23">
        <text>N(6)-methyl-dATP + H2O = N(6)-methyl-dAMP + diphosphate + H(+)</text>
        <dbReference type="Rhea" id="RHEA:67604"/>
        <dbReference type="ChEBI" id="CHEBI:15377"/>
        <dbReference type="ChEBI" id="CHEBI:15378"/>
        <dbReference type="ChEBI" id="CHEBI:33019"/>
        <dbReference type="ChEBI" id="CHEBI:169976"/>
        <dbReference type="ChEBI" id="CHEBI:172872"/>
    </reaction>
    <physiologicalReaction direction="left-to-right" evidence="23">
        <dbReference type="Rhea" id="RHEA:67605"/>
    </physiologicalReaction>
</comment>
<dbReference type="GO" id="GO:0046872">
    <property type="term" value="F:metal ion binding"/>
    <property type="evidence" value="ECO:0007669"/>
    <property type="project" value="UniProtKB-KW"/>
</dbReference>
<keyword evidence="5" id="KW-0963">Cytoplasm</keyword>
<dbReference type="Pfam" id="PF00293">
    <property type="entry name" value="NUDIX"/>
    <property type="match status" value="1"/>
</dbReference>
<evidence type="ECO:0000256" key="12">
    <source>
        <dbReference type="ARBA" id="ARBA00024486"/>
    </source>
</evidence>
<evidence type="ECO:0000256" key="9">
    <source>
        <dbReference type="ARBA" id="ARBA00022884"/>
    </source>
</evidence>
<comment type="similarity">
    <text evidence="3 25">Belongs to the Nudix hydrolase family.</text>
</comment>
<dbReference type="PANTHER" id="PTHR43758">
    <property type="entry name" value="7,8-DIHYDRO-8-OXOGUANINE TRIPHOSPHATASE"/>
    <property type="match status" value="1"/>
</dbReference>
<evidence type="ECO:0000256" key="5">
    <source>
        <dbReference type="ARBA" id="ARBA00022490"/>
    </source>
</evidence>
<organism evidence="27 28">
    <name type="scientific">Candidatus Brennerbacteria bacterium CG11_big_fil_rev_8_21_14_0_20_43_10</name>
    <dbReference type="NCBI Taxonomy" id="1974523"/>
    <lineage>
        <taxon>Bacteria</taxon>
        <taxon>Candidatus Brenneribacteriota</taxon>
    </lineage>
</organism>
<evidence type="ECO:0000256" key="7">
    <source>
        <dbReference type="ARBA" id="ARBA00022801"/>
    </source>
</evidence>
<gene>
    <name evidence="27" type="ORF">COV41_01600</name>
</gene>
<evidence type="ECO:0000256" key="17">
    <source>
        <dbReference type="ARBA" id="ARBA00030634"/>
    </source>
</evidence>
<evidence type="ECO:0000256" key="16">
    <source>
        <dbReference type="ARBA" id="ARBA00029673"/>
    </source>
</evidence>
<comment type="catalytic activity">
    <reaction evidence="11">
        <text>2-oxo-dATP + H2O = 2-oxo-dAMP + diphosphate + H(+)</text>
        <dbReference type="Rhea" id="RHEA:31583"/>
        <dbReference type="ChEBI" id="CHEBI:15377"/>
        <dbReference type="ChEBI" id="CHEBI:15378"/>
        <dbReference type="ChEBI" id="CHEBI:33019"/>
        <dbReference type="ChEBI" id="CHEBI:63212"/>
        <dbReference type="ChEBI" id="CHEBI:77897"/>
        <dbReference type="EC" id="3.6.1.56"/>
    </reaction>
    <physiologicalReaction direction="left-to-right" evidence="11">
        <dbReference type="Rhea" id="RHEA:31584"/>
    </physiologicalReaction>
</comment>
<comment type="catalytic activity">
    <reaction evidence="12">
        <text>8-oxo-dGTP + H2O = 8-oxo-dGMP + diphosphate + H(+)</text>
        <dbReference type="Rhea" id="RHEA:31575"/>
        <dbReference type="ChEBI" id="CHEBI:15377"/>
        <dbReference type="ChEBI" id="CHEBI:15378"/>
        <dbReference type="ChEBI" id="CHEBI:33019"/>
        <dbReference type="ChEBI" id="CHEBI:63224"/>
        <dbReference type="ChEBI" id="CHEBI:77896"/>
    </reaction>
    <physiologicalReaction direction="left-to-right" evidence="12">
        <dbReference type="Rhea" id="RHEA:31576"/>
    </physiologicalReaction>
</comment>
<protein>
    <recommendedName>
        <fullName evidence="15">Oxidized purine nucleoside triphosphate hydrolase</fullName>
        <ecNumber evidence="14">3.6.1.56</ecNumber>
    </recommendedName>
    <alternativeName>
        <fullName evidence="19">2-hydroxy-dATP diphosphatase</fullName>
    </alternativeName>
    <alternativeName>
        <fullName evidence="18">7,8-dihydro-8-oxoguanine triphosphatase</fullName>
    </alternativeName>
    <alternativeName>
        <fullName evidence="17">8-oxo-dGTPase</fullName>
    </alternativeName>
    <alternativeName>
        <fullName evidence="20">Methylated purine nucleoside triphosphate hydrolase</fullName>
    </alternativeName>
    <alternativeName>
        <fullName evidence="16">Nucleoside diphosphate-linked moiety X motif 1</fullName>
    </alternativeName>
</protein>
<comment type="subunit">
    <text evidence="4">Monomer.</text>
</comment>
<dbReference type="PRINTS" id="PR01403">
    <property type="entry name" value="8OXTPHPHTASE"/>
</dbReference>
<sequence length="163" mass="18665">MKQATLCLLVNGNKVLLAMKKRGFGANRWNGYGGKPDDGESIEDAAIREVKEESGLTIDRGDLQKVGIAQFFFDGKPDWDQEVHIFLVEQWQGSLAETDEMKPEWFDVNAMPLEAMWVSDQVWVPRIVRDKKKLFVTTHFTADGNQMISCKMQEWKQGEIKVK</sequence>
<dbReference type="GO" id="GO:0005737">
    <property type="term" value="C:cytoplasm"/>
    <property type="evidence" value="ECO:0007669"/>
    <property type="project" value="UniProtKB-SubCell"/>
</dbReference>
<evidence type="ECO:0000256" key="13">
    <source>
        <dbReference type="ARBA" id="ARBA00024596"/>
    </source>
</evidence>
<comment type="catalytic activity">
    <reaction evidence="13">
        <text>2-oxo-ATP + H2O = 2-oxo-AMP + diphosphate + H(+)</text>
        <dbReference type="Rhea" id="RHEA:67392"/>
        <dbReference type="ChEBI" id="CHEBI:15377"/>
        <dbReference type="ChEBI" id="CHEBI:15378"/>
        <dbReference type="ChEBI" id="CHEBI:33019"/>
        <dbReference type="ChEBI" id="CHEBI:71395"/>
        <dbReference type="ChEBI" id="CHEBI:172878"/>
    </reaction>
    <physiologicalReaction direction="left-to-right" evidence="13">
        <dbReference type="Rhea" id="RHEA:67393"/>
    </physiologicalReaction>
</comment>
<evidence type="ECO:0000256" key="8">
    <source>
        <dbReference type="ARBA" id="ARBA00022842"/>
    </source>
</evidence>
<dbReference type="PROSITE" id="PS00893">
    <property type="entry name" value="NUDIX_BOX"/>
    <property type="match status" value="1"/>
</dbReference>
<comment type="catalytic activity">
    <reaction evidence="22">
        <text>O(6)-methyl-dGTP + H2O = O(6)-methyl-dGMP + diphosphate + H(+)</text>
        <dbReference type="Rhea" id="RHEA:67600"/>
        <dbReference type="ChEBI" id="CHEBI:15377"/>
        <dbReference type="ChEBI" id="CHEBI:15378"/>
        <dbReference type="ChEBI" id="CHEBI:33019"/>
        <dbReference type="ChEBI" id="CHEBI:169974"/>
        <dbReference type="ChEBI" id="CHEBI:169975"/>
    </reaction>
    <physiologicalReaction direction="left-to-right" evidence="22">
        <dbReference type="Rhea" id="RHEA:67601"/>
    </physiologicalReaction>
</comment>
<evidence type="ECO:0000256" key="15">
    <source>
        <dbReference type="ARBA" id="ARBA00026218"/>
    </source>
</evidence>
<proteinExistence type="inferred from homology"/>
<comment type="subcellular location">
    <subcellularLocation>
        <location evidence="2">Cytoplasm</location>
    </subcellularLocation>
</comment>
<keyword evidence="8" id="KW-0460">Magnesium</keyword>
<comment type="function">
    <text evidence="24">Oxidized purine nucleoside triphosphate hydrolase which is a prominent sanitizer of the oxidized nucleotide pool. Catalyzes the hydrolysis of 2-oxo-dATP (2-hydroxy-dATP) into 2-oxo-dAMP. Also has a significant hydrolase activity toward 2-oxo-ATP, 8-oxo-dGTP and 8-oxo-dATP. Through the hydrolysis of oxidized purine nucleoside triphosphates, prevents their incorporation into DNA and the subsequent transversions A:T to C:G and G:C to T:A. Also catalyzes the hydrolysis of methylated purine nucleoside triphosphate preventing their integration into DNA. Through this antimutagenic activity protects cells from oxidative stress.</text>
</comment>
<reference evidence="27 28" key="1">
    <citation type="submission" date="2017-09" db="EMBL/GenBank/DDBJ databases">
        <title>Depth-based differentiation of microbial function through sediment-hosted aquifers and enrichment of novel symbionts in the deep terrestrial subsurface.</title>
        <authorList>
            <person name="Probst A.J."/>
            <person name="Ladd B."/>
            <person name="Jarett J.K."/>
            <person name="Geller-Mcgrath D.E."/>
            <person name="Sieber C.M."/>
            <person name="Emerson J.B."/>
            <person name="Anantharaman K."/>
            <person name="Thomas B.C."/>
            <person name="Malmstrom R."/>
            <person name="Stieglmeier M."/>
            <person name="Klingl A."/>
            <person name="Woyke T."/>
            <person name="Ryan C.M."/>
            <person name="Banfield J.F."/>
        </authorList>
    </citation>
    <scope>NUCLEOTIDE SEQUENCE [LARGE SCALE GENOMIC DNA]</scope>
    <source>
        <strain evidence="27">CG11_big_fil_rev_8_21_14_0_20_43_10</strain>
    </source>
</reference>
<evidence type="ECO:0000256" key="11">
    <source>
        <dbReference type="ARBA" id="ARBA00024459"/>
    </source>
</evidence>
<evidence type="ECO:0000256" key="23">
    <source>
        <dbReference type="ARBA" id="ARBA00049032"/>
    </source>
</evidence>
<evidence type="ECO:0000256" key="19">
    <source>
        <dbReference type="ARBA" id="ARBA00031927"/>
    </source>
</evidence>
<evidence type="ECO:0000313" key="27">
    <source>
        <dbReference type="EMBL" id="PIR26375.1"/>
    </source>
</evidence>
<dbReference type="InterPro" id="IPR003563">
    <property type="entry name" value="8ODP"/>
</dbReference>
<dbReference type="GO" id="GO:0003723">
    <property type="term" value="F:RNA binding"/>
    <property type="evidence" value="ECO:0007669"/>
    <property type="project" value="UniProtKB-KW"/>
</dbReference>
<comment type="catalytic activity">
    <reaction evidence="21">
        <text>N(6)-methyl-ATP + H2O = N(6)-methyl-AMP + diphosphate + H(+)</text>
        <dbReference type="Rhea" id="RHEA:67608"/>
        <dbReference type="ChEBI" id="CHEBI:15377"/>
        <dbReference type="ChEBI" id="CHEBI:15378"/>
        <dbReference type="ChEBI" id="CHEBI:33019"/>
        <dbReference type="ChEBI" id="CHEBI:144842"/>
        <dbReference type="ChEBI" id="CHEBI:172873"/>
    </reaction>
    <physiologicalReaction direction="left-to-right" evidence="21">
        <dbReference type="Rhea" id="RHEA:67609"/>
    </physiologicalReaction>
</comment>
<dbReference type="PANTHER" id="PTHR43758:SF2">
    <property type="entry name" value="OXIDIZED PURINE NUCLEOSIDE TRIPHOSPHATE HYDROLASE"/>
    <property type="match status" value="1"/>
</dbReference>
<dbReference type="Proteomes" id="UP000236846">
    <property type="component" value="Unassembled WGS sequence"/>
</dbReference>
<evidence type="ECO:0000256" key="22">
    <source>
        <dbReference type="ARBA" id="ARBA00048894"/>
    </source>
</evidence>
<evidence type="ECO:0000256" key="20">
    <source>
        <dbReference type="ARBA" id="ARBA00032071"/>
    </source>
</evidence>
<keyword evidence="7 25" id="KW-0378">Hydrolase</keyword>
<dbReference type="PROSITE" id="PS51462">
    <property type="entry name" value="NUDIX"/>
    <property type="match status" value="1"/>
</dbReference>
<evidence type="ECO:0000259" key="26">
    <source>
        <dbReference type="PROSITE" id="PS51462"/>
    </source>
</evidence>
<dbReference type="SUPFAM" id="SSF55811">
    <property type="entry name" value="Nudix"/>
    <property type="match status" value="1"/>
</dbReference>
<evidence type="ECO:0000256" key="24">
    <source>
        <dbReference type="ARBA" id="ARBA00053094"/>
    </source>
</evidence>
<comment type="caution">
    <text evidence="27">The sequence shown here is derived from an EMBL/GenBank/DDBJ whole genome shotgun (WGS) entry which is preliminary data.</text>
</comment>
<comment type="catalytic activity">
    <reaction evidence="10">
        <text>8-oxo-dATP + H2O = 8-oxo-dAMP + diphosphate + H(+)</text>
        <dbReference type="Rhea" id="RHEA:65396"/>
        <dbReference type="ChEBI" id="CHEBI:15377"/>
        <dbReference type="ChEBI" id="CHEBI:15378"/>
        <dbReference type="ChEBI" id="CHEBI:33019"/>
        <dbReference type="ChEBI" id="CHEBI:71361"/>
        <dbReference type="ChEBI" id="CHEBI:172871"/>
    </reaction>
    <physiologicalReaction direction="left-to-right" evidence="10">
        <dbReference type="Rhea" id="RHEA:65397"/>
    </physiologicalReaction>
</comment>
<name>A0A2H0PYM7_9BACT</name>
<dbReference type="GO" id="GO:0042262">
    <property type="term" value="P:DNA protection"/>
    <property type="evidence" value="ECO:0007669"/>
    <property type="project" value="InterPro"/>
</dbReference>
<evidence type="ECO:0000256" key="3">
    <source>
        <dbReference type="ARBA" id="ARBA00005582"/>
    </source>
</evidence>
<evidence type="ECO:0000256" key="21">
    <source>
        <dbReference type="ARBA" id="ARBA00048002"/>
    </source>
</evidence>
<evidence type="ECO:0000256" key="2">
    <source>
        <dbReference type="ARBA" id="ARBA00004496"/>
    </source>
</evidence>
<evidence type="ECO:0000256" key="10">
    <source>
        <dbReference type="ARBA" id="ARBA00024448"/>
    </source>
</evidence>
<dbReference type="GO" id="GO:0008828">
    <property type="term" value="F:dATP diphosphatase activity"/>
    <property type="evidence" value="ECO:0007669"/>
    <property type="project" value="UniProtKB-EC"/>
</dbReference>
<evidence type="ECO:0000256" key="6">
    <source>
        <dbReference type="ARBA" id="ARBA00022723"/>
    </source>
</evidence>
<evidence type="ECO:0000313" key="28">
    <source>
        <dbReference type="Proteomes" id="UP000236846"/>
    </source>
</evidence>
<keyword evidence="6" id="KW-0479">Metal-binding</keyword>
<feature type="domain" description="Nudix hydrolase" evidence="26">
    <location>
        <begin position="1"/>
        <end position="129"/>
    </location>
</feature>
<evidence type="ECO:0000256" key="14">
    <source>
        <dbReference type="ARBA" id="ARBA00026103"/>
    </source>
</evidence>